<dbReference type="InterPro" id="IPR000801">
    <property type="entry name" value="Esterase-like"/>
</dbReference>
<proteinExistence type="predicted"/>
<accession>A0A9W6B6G8</accession>
<dbReference type="Proteomes" id="UP001143545">
    <property type="component" value="Unassembled WGS sequence"/>
</dbReference>
<reference evidence="1" key="1">
    <citation type="submission" date="2022-07" db="EMBL/GenBank/DDBJ databases">
        <title>Taxonomy of Novel Oxalotrophic and Methylotrophic Bacteria.</title>
        <authorList>
            <person name="Sahin N."/>
            <person name="Tani A."/>
        </authorList>
    </citation>
    <scope>NUCLEOTIDE SEQUENCE</scope>
    <source>
        <strain evidence="1">AM327</strain>
    </source>
</reference>
<dbReference type="SUPFAM" id="SSF53474">
    <property type="entry name" value="alpha/beta-Hydrolases"/>
    <property type="match status" value="1"/>
</dbReference>
<protein>
    <submittedName>
        <fullName evidence="1">Esterase</fullName>
    </submittedName>
</protein>
<dbReference type="InterPro" id="IPR029058">
    <property type="entry name" value="AB_hydrolase_fold"/>
</dbReference>
<dbReference type="PANTHER" id="PTHR48098:SF3">
    <property type="entry name" value="IRON(III) ENTEROBACTIN ESTERASE"/>
    <property type="match status" value="1"/>
</dbReference>
<dbReference type="RefSeq" id="WP_281752310.1">
    <property type="nucleotide sequence ID" value="NZ_BRVP01000004.1"/>
</dbReference>
<name>A0A9W6B6G8_9FLAO</name>
<dbReference type="EMBL" id="BRVP01000004">
    <property type="protein sequence ID" value="GLB51598.1"/>
    <property type="molecule type" value="Genomic_DNA"/>
</dbReference>
<organism evidence="1 2">
    <name type="scientific">Neptunitalea chrysea</name>
    <dbReference type="NCBI Taxonomy" id="1647581"/>
    <lineage>
        <taxon>Bacteria</taxon>
        <taxon>Pseudomonadati</taxon>
        <taxon>Bacteroidota</taxon>
        <taxon>Flavobacteriia</taxon>
        <taxon>Flavobacteriales</taxon>
        <taxon>Flavobacteriaceae</taxon>
        <taxon>Neptunitalea</taxon>
    </lineage>
</organism>
<dbReference type="PANTHER" id="PTHR48098">
    <property type="entry name" value="ENTEROCHELIN ESTERASE-RELATED"/>
    <property type="match status" value="1"/>
</dbReference>
<evidence type="ECO:0000313" key="1">
    <source>
        <dbReference type="EMBL" id="GLB51598.1"/>
    </source>
</evidence>
<dbReference type="InterPro" id="IPR050583">
    <property type="entry name" value="Mycobacterial_A85_antigen"/>
</dbReference>
<keyword evidence="2" id="KW-1185">Reference proteome</keyword>
<gene>
    <name evidence="1" type="ORF">NBRC110019_06370</name>
</gene>
<sequence>MKRAYHKWFSPNLQRDMELLIYGHAGARVLFFPTRMARFYDYENWRVIQSVEHMISNGWIQVYCLDSVDSESFYNSWTHPAGKVARHLQFENYVLREVMPFSYKLNPTNYLMSVGCSMGAYHAMNIALRHPKWFSKIVALSGRFDIAMQVGYFGNLLDGFYNEDVYFHMPSHYMANMPEGEQLEQIRRLNITFTIGKEDPFLQNNREFSRKLKEKHVTHNFYEWNGLAHSARYWRQMLPLYV</sequence>
<comment type="caution">
    <text evidence="1">The sequence shown here is derived from an EMBL/GenBank/DDBJ whole genome shotgun (WGS) entry which is preliminary data.</text>
</comment>
<dbReference type="Pfam" id="PF00756">
    <property type="entry name" value="Esterase"/>
    <property type="match status" value="1"/>
</dbReference>
<dbReference type="AlphaFoldDB" id="A0A9W6B6G8"/>
<evidence type="ECO:0000313" key="2">
    <source>
        <dbReference type="Proteomes" id="UP001143545"/>
    </source>
</evidence>
<dbReference type="Gene3D" id="3.40.50.1820">
    <property type="entry name" value="alpha/beta hydrolase"/>
    <property type="match status" value="1"/>
</dbReference>